<proteinExistence type="predicted"/>
<dbReference type="AlphaFoldDB" id="A0AAV2SXT5"/>
<keyword evidence="3" id="KW-1185">Reference proteome</keyword>
<keyword evidence="1" id="KW-0732">Signal</keyword>
<protein>
    <recommendedName>
        <fullName evidence="4">Secreted protein</fullName>
    </recommendedName>
</protein>
<accession>A0AAV2SXT5</accession>
<evidence type="ECO:0008006" key="4">
    <source>
        <dbReference type="Google" id="ProtNLM"/>
    </source>
</evidence>
<comment type="caution">
    <text evidence="2">The sequence shown here is derived from an EMBL/GenBank/DDBJ whole genome shotgun (WGS) entry which is preliminary data.</text>
</comment>
<feature type="chain" id="PRO_5043729984" description="Secreted protein" evidence="1">
    <location>
        <begin position="20"/>
        <end position="147"/>
    </location>
</feature>
<gene>
    <name evidence="2" type="ORF">MNOR_LOCUS41955</name>
</gene>
<reference evidence="2 3" key="1">
    <citation type="submission" date="2024-05" db="EMBL/GenBank/DDBJ databases">
        <authorList>
            <person name="Wallberg A."/>
        </authorList>
    </citation>
    <scope>NUCLEOTIDE SEQUENCE [LARGE SCALE GENOMIC DNA]</scope>
</reference>
<name>A0AAV2SXT5_MEGNR</name>
<feature type="signal peptide" evidence="1">
    <location>
        <begin position="1"/>
        <end position="19"/>
    </location>
</feature>
<sequence length="147" mass="17341">MYCIFNFIIFIFLFFPNHSGKFHLDRCISLSRDWHQLAGVVGHKRIGPFATLVGTKFYIPSRLEPLSPFFFVFTLKIHLRQQMPRYTTKIQAFRHTTFSVHTLCYGSSPHFFFFFFFNNCNHGSEIVHSNLSIIFKNSVADHYTECK</sequence>
<evidence type="ECO:0000313" key="3">
    <source>
        <dbReference type="Proteomes" id="UP001497623"/>
    </source>
</evidence>
<evidence type="ECO:0000256" key="1">
    <source>
        <dbReference type="SAM" id="SignalP"/>
    </source>
</evidence>
<dbReference type="EMBL" id="CAXKWB010182222">
    <property type="protein sequence ID" value="CAL4254182.1"/>
    <property type="molecule type" value="Genomic_DNA"/>
</dbReference>
<dbReference type="Proteomes" id="UP001497623">
    <property type="component" value="Unassembled WGS sequence"/>
</dbReference>
<organism evidence="2 3">
    <name type="scientific">Meganyctiphanes norvegica</name>
    <name type="common">Northern krill</name>
    <name type="synonym">Thysanopoda norvegica</name>
    <dbReference type="NCBI Taxonomy" id="48144"/>
    <lineage>
        <taxon>Eukaryota</taxon>
        <taxon>Metazoa</taxon>
        <taxon>Ecdysozoa</taxon>
        <taxon>Arthropoda</taxon>
        <taxon>Crustacea</taxon>
        <taxon>Multicrustacea</taxon>
        <taxon>Malacostraca</taxon>
        <taxon>Eumalacostraca</taxon>
        <taxon>Eucarida</taxon>
        <taxon>Euphausiacea</taxon>
        <taxon>Euphausiidae</taxon>
        <taxon>Meganyctiphanes</taxon>
    </lineage>
</organism>
<evidence type="ECO:0000313" key="2">
    <source>
        <dbReference type="EMBL" id="CAL4254182.1"/>
    </source>
</evidence>